<reference evidence="11" key="1">
    <citation type="journal article" date="2005" name="PLoS Biol.">
        <title>The genomes of Oryza sativa: a history of duplications.</title>
        <authorList>
            <person name="Yu J."/>
            <person name="Wang J."/>
            <person name="Lin W."/>
            <person name="Li S."/>
            <person name="Li H."/>
            <person name="Zhou J."/>
            <person name="Ni P."/>
            <person name="Dong W."/>
            <person name="Hu S."/>
            <person name="Zeng C."/>
            <person name="Zhang J."/>
            <person name="Zhang Y."/>
            <person name="Li R."/>
            <person name="Xu Z."/>
            <person name="Li S."/>
            <person name="Li X."/>
            <person name="Zheng H."/>
            <person name="Cong L."/>
            <person name="Lin L."/>
            <person name="Yin J."/>
            <person name="Geng J."/>
            <person name="Li G."/>
            <person name="Shi J."/>
            <person name="Liu J."/>
            <person name="Lv H."/>
            <person name="Li J."/>
            <person name="Wang J."/>
            <person name="Deng Y."/>
            <person name="Ran L."/>
            <person name="Shi X."/>
            <person name="Wang X."/>
            <person name="Wu Q."/>
            <person name="Li C."/>
            <person name="Ren X."/>
            <person name="Wang J."/>
            <person name="Wang X."/>
            <person name="Li D."/>
            <person name="Liu D."/>
            <person name="Zhang X."/>
            <person name="Ji Z."/>
            <person name="Zhao W."/>
            <person name="Sun Y."/>
            <person name="Zhang Z."/>
            <person name="Bao J."/>
            <person name="Han Y."/>
            <person name="Dong L."/>
            <person name="Ji J."/>
            <person name="Chen P."/>
            <person name="Wu S."/>
            <person name="Liu J."/>
            <person name="Xiao Y."/>
            <person name="Bu D."/>
            <person name="Tan J."/>
            <person name="Yang L."/>
            <person name="Ye C."/>
            <person name="Zhang J."/>
            <person name="Xu J."/>
            <person name="Zhou Y."/>
            <person name="Yu Y."/>
            <person name="Zhang B."/>
            <person name="Zhuang S."/>
            <person name="Wei H."/>
            <person name="Liu B."/>
            <person name="Lei M."/>
            <person name="Yu H."/>
            <person name="Li Y."/>
            <person name="Xu H."/>
            <person name="Wei S."/>
            <person name="He X."/>
            <person name="Fang L."/>
            <person name="Zhang Z."/>
            <person name="Zhang Y."/>
            <person name="Huang X."/>
            <person name="Su Z."/>
            <person name="Tong W."/>
            <person name="Li J."/>
            <person name="Tong Z."/>
            <person name="Li S."/>
            <person name="Ye J."/>
            <person name="Wang L."/>
            <person name="Fang L."/>
            <person name="Lei T."/>
            <person name="Chen C."/>
            <person name="Chen H."/>
            <person name="Xu Z."/>
            <person name="Li H."/>
            <person name="Huang H."/>
            <person name="Zhang F."/>
            <person name="Xu H."/>
            <person name="Li N."/>
            <person name="Zhao C."/>
            <person name="Li S."/>
            <person name="Dong L."/>
            <person name="Huang Y."/>
            <person name="Li L."/>
            <person name="Xi Y."/>
            <person name="Qi Q."/>
            <person name="Li W."/>
            <person name="Zhang B."/>
            <person name="Hu W."/>
            <person name="Zhang Y."/>
            <person name="Tian X."/>
            <person name="Jiao Y."/>
            <person name="Liang X."/>
            <person name="Jin J."/>
            <person name="Gao L."/>
            <person name="Zheng W."/>
            <person name="Hao B."/>
            <person name="Liu S."/>
            <person name="Wang W."/>
            <person name="Yuan L."/>
            <person name="Cao M."/>
            <person name="McDermott J."/>
            <person name="Samudrala R."/>
            <person name="Wang J."/>
            <person name="Wong G.K."/>
            <person name="Yang H."/>
        </authorList>
    </citation>
    <scope>NUCLEOTIDE SEQUENCE [LARGE SCALE GENOMIC DNA]</scope>
</reference>
<evidence type="ECO:0000256" key="4">
    <source>
        <dbReference type="ARBA" id="ARBA00023125"/>
    </source>
</evidence>
<keyword evidence="3" id="KW-0805">Transcription regulation</keyword>
<dbReference type="InterPro" id="IPR017930">
    <property type="entry name" value="Myb_dom"/>
</dbReference>
<comment type="function">
    <text evidence="7">Transcription factor.</text>
</comment>
<dbReference type="GO" id="GO:0043565">
    <property type="term" value="F:sequence-specific DNA binding"/>
    <property type="evidence" value="ECO:0007669"/>
    <property type="project" value="InterPro"/>
</dbReference>
<gene>
    <name evidence="11" type="ORF">OsJ_36546</name>
</gene>
<proteinExistence type="predicted"/>
<keyword evidence="2" id="KW-0677">Repeat</keyword>
<evidence type="ECO:0000256" key="6">
    <source>
        <dbReference type="ARBA" id="ARBA00023242"/>
    </source>
</evidence>
<feature type="region of interest" description="Disordered" evidence="8">
    <location>
        <begin position="49"/>
        <end position="74"/>
    </location>
</feature>
<dbReference type="SUPFAM" id="SSF46689">
    <property type="entry name" value="Homeodomain-like"/>
    <property type="match status" value="1"/>
</dbReference>
<feature type="domain" description="HTH myb-type" evidence="10">
    <location>
        <begin position="151"/>
        <end position="207"/>
    </location>
</feature>
<evidence type="ECO:0000256" key="1">
    <source>
        <dbReference type="ARBA" id="ARBA00004123"/>
    </source>
</evidence>
<feature type="compositionally biased region" description="Low complexity" evidence="8">
    <location>
        <begin position="264"/>
        <end position="279"/>
    </location>
</feature>
<feature type="domain" description="Myb-like" evidence="9">
    <location>
        <begin position="204"/>
        <end position="254"/>
    </location>
</feature>
<accession>A3CIJ4</accession>
<evidence type="ECO:0000256" key="5">
    <source>
        <dbReference type="ARBA" id="ARBA00023163"/>
    </source>
</evidence>
<dbReference type="PROSITE" id="PS51294">
    <property type="entry name" value="HTH_MYB"/>
    <property type="match status" value="2"/>
</dbReference>
<dbReference type="FunFam" id="1.10.10.60:FF:000259">
    <property type="entry name" value="MYB transcription factor"/>
    <property type="match status" value="1"/>
</dbReference>
<organism evidence="11">
    <name type="scientific">Oryza sativa subsp. japonica</name>
    <name type="common">Rice</name>
    <dbReference type="NCBI Taxonomy" id="39947"/>
    <lineage>
        <taxon>Eukaryota</taxon>
        <taxon>Viridiplantae</taxon>
        <taxon>Streptophyta</taxon>
        <taxon>Embryophyta</taxon>
        <taxon>Tracheophyta</taxon>
        <taxon>Spermatophyta</taxon>
        <taxon>Magnoliopsida</taxon>
        <taxon>Liliopsida</taxon>
        <taxon>Poales</taxon>
        <taxon>Poaceae</taxon>
        <taxon>BOP clade</taxon>
        <taxon>Oryzoideae</taxon>
        <taxon>Oryzeae</taxon>
        <taxon>Oryzinae</taxon>
        <taxon>Oryza</taxon>
        <taxon>Oryza sativa</taxon>
    </lineage>
</organism>
<dbReference type="InterPro" id="IPR009057">
    <property type="entry name" value="Homeodomain-like_sf"/>
</dbReference>
<evidence type="ECO:0000313" key="11">
    <source>
        <dbReference type="EMBL" id="EAZ20907.1"/>
    </source>
</evidence>
<dbReference type="GO" id="GO:0003700">
    <property type="term" value="F:DNA-binding transcription factor activity"/>
    <property type="evidence" value="ECO:0007669"/>
    <property type="project" value="InterPro"/>
</dbReference>
<dbReference type="Proteomes" id="UP000007752">
    <property type="component" value="Chromosome 12"/>
</dbReference>
<protein>
    <submittedName>
        <fullName evidence="11">Uncharacterized protein</fullName>
    </submittedName>
</protein>
<comment type="subcellular location">
    <subcellularLocation>
        <location evidence="1">Nucleus</location>
    </subcellularLocation>
</comment>
<name>A3CIJ4_ORYSJ</name>
<evidence type="ECO:0000256" key="2">
    <source>
        <dbReference type="ARBA" id="ARBA00022737"/>
    </source>
</evidence>
<evidence type="ECO:0000256" key="7">
    <source>
        <dbReference type="ARBA" id="ARBA00057804"/>
    </source>
</evidence>
<dbReference type="SMART" id="SM00717">
    <property type="entry name" value="SANT"/>
    <property type="match status" value="2"/>
</dbReference>
<keyword evidence="4" id="KW-0238">DNA-binding</keyword>
<keyword evidence="6" id="KW-0539">Nucleus</keyword>
<feature type="region of interest" description="Disordered" evidence="8">
    <location>
        <begin position="113"/>
        <end position="136"/>
    </location>
</feature>
<dbReference type="PROSITE" id="PS50090">
    <property type="entry name" value="MYB_LIKE"/>
    <property type="match status" value="2"/>
</dbReference>
<dbReference type="AlphaFoldDB" id="A3CIJ4"/>
<sequence length="388" mass="44303">MAKSRRIAAAHLTCMEIFNRALDWALERELHTSRRGADDDRQILKLVHAATARGRRSRGRGSTSPPRKGGMESSVPMIMADKKASAFHIRRTGKNIWKKPDRDFSKIPFPMAGVHQGSHPEAGANKHTEVEEEQEDRLRADTRVINMVTVREEIRKGPWTEQEDLQLVCTVRLFGERRWDFIAKVSGLNRTGKSCRLRWVNYLHPGLKRGRMSPHEERLILELHARWGNRWSRIARRLPGRTDNEIKNYWRTHMRKKAQERKSNMSPSSSSSSLTYQSCHPETPSMIIGIEEQELHGGSGCITSIMKSTPVDMDGYPMDQIWMEIEAPNVLPGPCFDEAKDSASNSLSGPLLPYPMWDYYCPETCLRMDDEIKVAPQFGYGKGVGPCY</sequence>
<feature type="region of interest" description="Disordered" evidence="8">
    <location>
        <begin position="256"/>
        <end position="279"/>
    </location>
</feature>
<dbReference type="Gene3D" id="1.10.10.60">
    <property type="entry name" value="Homeodomain-like"/>
    <property type="match status" value="2"/>
</dbReference>
<evidence type="ECO:0000259" key="9">
    <source>
        <dbReference type="PROSITE" id="PS50090"/>
    </source>
</evidence>
<feature type="domain" description="HTH myb-type" evidence="10">
    <location>
        <begin position="208"/>
        <end position="258"/>
    </location>
</feature>
<dbReference type="GO" id="GO:0005634">
    <property type="term" value="C:nucleus"/>
    <property type="evidence" value="ECO:0007669"/>
    <property type="project" value="UniProtKB-SubCell"/>
</dbReference>
<reference evidence="11" key="2">
    <citation type="submission" date="2008-12" db="EMBL/GenBank/DDBJ databases">
        <title>Improved gene annotation of the rice (Oryza sativa) genomes.</title>
        <authorList>
            <person name="Wang J."/>
            <person name="Li R."/>
            <person name="Fan W."/>
            <person name="Huang Q."/>
            <person name="Zhang J."/>
            <person name="Zhou Y."/>
            <person name="Hu Y."/>
            <person name="Zi S."/>
            <person name="Li J."/>
            <person name="Ni P."/>
            <person name="Zheng H."/>
            <person name="Zhang Y."/>
            <person name="Zhao M."/>
            <person name="Hao Q."/>
            <person name="McDermott J."/>
            <person name="Samudrala R."/>
            <person name="Kristiansen K."/>
            <person name="Wong G.K.-S."/>
        </authorList>
    </citation>
    <scope>NUCLEOTIDE SEQUENCE</scope>
</reference>
<dbReference type="InterPro" id="IPR044676">
    <property type="entry name" value="EOBI/EOBII-like_plant"/>
</dbReference>
<evidence type="ECO:0000256" key="3">
    <source>
        <dbReference type="ARBA" id="ARBA00023015"/>
    </source>
</evidence>
<evidence type="ECO:0000259" key="10">
    <source>
        <dbReference type="PROSITE" id="PS51294"/>
    </source>
</evidence>
<dbReference type="InterPro" id="IPR001005">
    <property type="entry name" value="SANT/Myb"/>
</dbReference>
<dbReference type="CDD" id="cd00167">
    <property type="entry name" value="SANT"/>
    <property type="match status" value="2"/>
</dbReference>
<evidence type="ECO:0000256" key="8">
    <source>
        <dbReference type="SAM" id="MobiDB-lite"/>
    </source>
</evidence>
<keyword evidence="5" id="KW-0804">Transcription</keyword>
<dbReference type="PANTHER" id="PTHR45675">
    <property type="entry name" value="MYB TRANSCRIPTION FACTOR-RELATED-RELATED"/>
    <property type="match status" value="1"/>
</dbReference>
<dbReference type="EMBL" id="CM000149">
    <property type="protein sequence ID" value="EAZ20907.1"/>
    <property type="molecule type" value="Genomic_DNA"/>
</dbReference>
<dbReference type="Pfam" id="PF00249">
    <property type="entry name" value="Myb_DNA-binding"/>
    <property type="match status" value="2"/>
</dbReference>
<dbReference type="PANTHER" id="PTHR45675:SF106">
    <property type="entry name" value="MYB-RELATED PROTEIN MYBAS2"/>
    <property type="match status" value="1"/>
</dbReference>
<feature type="domain" description="Myb-like" evidence="9">
    <location>
        <begin position="151"/>
        <end position="203"/>
    </location>
</feature>
<dbReference type="FunFam" id="1.10.10.60:FF:000011">
    <property type="entry name" value="Myb transcription factor"/>
    <property type="match status" value="1"/>
</dbReference>